<dbReference type="InterPro" id="IPR050189">
    <property type="entry name" value="MFS_Efflux_Transporters"/>
</dbReference>
<evidence type="ECO:0000256" key="7">
    <source>
        <dbReference type="SAM" id="Phobius"/>
    </source>
</evidence>
<evidence type="ECO:0000259" key="8">
    <source>
        <dbReference type="PROSITE" id="PS50850"/>
    </source>
</evidence>
<dbReference type="OrthoDB" id="2810795at2"/>
<feature type="transmembrane region" description="Helical" evidence="7">
    <location>
        <begin position="254"/>
        <end position="276"/>
    </location>
</feature>
<evidence type="ECO:0000313" key="9">
    <source>
        <dbReference type="EMBL" id="SKC42600.1"/>
    </source>
</evidence>
<feature type="domain" description="Major facilitator superfamily (MFS) profile" evidence="8">
    <location>
        <begin position="41"/>
        <end position="436"/>
    </location>
</feature>
<keyword evidence="2" id="KW-1003">Cell membrane</keyword>
<evidence type="ECO:0000256" key="5">
    <source>
        <dbReference type="ARBA" id="ARBA00023136"/>
    </source>
</evidence>
<dbReference type="CDD" id="cd17324">
    <property type="entry name" value="MFS_NepI_like"/>
    <property type="match status" value="1"/>
</dbReference>
<dbReference type="AlphaFoldDB" id="A0A1T5ITU1"/>
<feature type="transmembrane region" description="Helical" evidence="7">
    <location>
        <begin position="296"/>
        <end position="317"/>
    </location>
</feature>
<evidence type="ECO:0000313" key="10">
    <source>
        <dbReference type="Proteomes" id="UP000190857"/>
    </source>
</evidence>
<feature type="transmembrane region" description="Helical" evidence="7">
    <location>
        <begin position="195"/>
        <end position="215"/>
    </location>
</feature>
<keyword evidence="3 7" id="KW-0812">Transmembrane</keyword>
<evidence type="ECO:0000256" key="3">
    <source>
        <dbReference type="ARBA" id="ARBA00022692"/>
    </source>
</evidence>
<dbReference type="PANTHER" id="PTHR43124:SF5">
    <property type="entry name" value="PURINE RIBONUCLEOSIDE EFFLUX PUMP NEPI"/>
    <property type="match status" value="1"/>
</dbReference>
<keyword evidence="5 7" id="KW-0472">Membrane</keyword>
<dbReference type="Pfam" id="PF07690">
    <property type="entry name" value="MFS_1"/>
    <property type="match status" value="1"/>
</dbReference>
<feature type="transmembrane region" description="Helical" evidence="7">
    <location>
        <begin position="39"/>
        <end position="58"/>
    </location>
</feature>
<dbReference type="STRING" id="123320.SAMN06309945_0848"/>
<feature type="region of interest" description="Disordered" evidence="6">
    <location>
        <begin position="1"/>
        <end position="25"/>
    </location>
</feature>
<proteinExistence type="predicted"/>
<dbReference type="GO" id="GO:0022857">
    <property type="term" value="F:transmembrane transporter activity"/>
    <property type="evidence" value="ECO:0007669"/>
    <property type="project" value="InterPro"/>
</dbReference>
<gene>
    <name evidence="9" type="ORF">SAMN06309945_0848</name>
</gene>
<dbReference type="Gene3D" id="1.20.1250.20">
    <property type="entry name" value="MFS general substrate transporter like domains"/>
    <property type="match status" value="1"/>
</dbReference>
<dbReference type="PANTHER" id="PTHR43124">
    <property type="entry name" value="PURINE EFFLUX PUMP PBUE"/>
    <property type="match status" value="1"/>
</dbReference>
<evidence type="ECO:0000256" key="6">
    <source>
        <dbReference type="SAM" id="MobiDB-lite"/>
    </source>
</evidence>
<name>A0A1T5ITU1_9MICO</name>
<feature type="transmembrane region" description="Helical" evidence="7">
    <location>
        <begin position="78"/>
        <end position="100"/>
    </location>
</feature>
<feature type="region of interest" description="Disordered" evidence="6">
    <location>
        <begin position="229"/>
        <end position="249"/>
    </location>
</feature>
<feature type="transmembrane region" description="Helical" evidence="7">
    <location>
        <begin position="136"/>
        <end position="154"/>
    </location>
</feature>
<evidence type="ECO:0000256" key="1">
    <source>
        <dbReference type="ARBA" id="ARBA00004651"/>
    </source>
</evidence>
<accession>A0A1T5ITU1</accession>
<keyword evidence="4 7" id="KW-1133">Transmembrane helix</keyword>
<feature type="transmembrane region" description="Helical" evidence="7">
    <location>
        <begin position="324"/>
        <end position="346"/>
    </location>
</feature>
<dbReference type="GO" id="GO:0005886">
    <property type="term" value="C:plasma membrane"/>
    <property type="evidence" value="ECO:0007669"/>
    <property type="project" value="UniProtKB-SubCell"/>
</dbReference>
<feature type="transmembrane region" description="Helical" evidence="7">
    <location>
        <begin position="107"/>
        <end position="130"/>
    </location>
</feature>
<protein>
    <submittedName>
        <fullName evidence="9">Predicted arabinose efflux permease, MFS family</fullName>
    </submittedName>
</protein>
<dbReference type="RefSeq" id="WP_079727009.1">
    <property type="nucleotide sequence ID" value="NZ_FUZP01000001.1"/>
</dbReference>
<sequence length="448" mass="46330">MTTSPIPLPDRGSDTPTGSLPIVTGPVTSSPPAGARFPWVGLIALSAAVFLSVTSEMIPTGLLPDMSASLGVTESQVGFLVSAFAFTVVLTSAPLTALTVRIPRKTLIMSVLVLLAVANVLTALAPTYPLVLSTRVLGGIGHGLFWSMVGAYAAHLVPKELIGRAVSITLAGGTLAFVLGVPLGTAAGHAVGWRLSFVGIAVLLLVGAVVVYKFLPPVERELDAHANDTAADARASGSSAASGRAGTRRPVDPTVFSVALVCITVAIVMIGHYSFYTYIAPYLTDVIGVPEAQISLALFGFGITGALGLVLAGTVFAKRTTRGLLICIGLSIVFVTALALVAGWFWAALIVFLVWGVAYGAIAPLMQTRMLHSASARIRDTASAFYTTAFNVGIGGGAFVGGLLLDGVGIESLPYFYVVLLVIGGVLVVVARRYELAVRRRSGVAPTR</sequence>
<keyword evidence="10" id="KW-1185">Reference proteome</keyword>
<organism evidence="9 10">
    <name type="scientific">Okibacterium fritillariae</name>
    <dbReference type="NCBI Taxonomy" id="123320"/>
    <lineage>
        <taxon>Bacteria</taxon>
        <taxon>Bacillati</taxon>
        <taxon>Actinomycetota</taxon>
        <taxon>Actinomycetes</taxon>
        <taxon>Micrococcales</taxon>
        <taxon>Microbacteriaceae</taxon>
        <taxon>Okibacterium</taxon>
    </lineage>
</organism>
<reference evidence="9 10" key="1">
    <citation type="submission" date="2017-02" db="EMBL/GenBank/DDBJ databases">
        <authorList>
            <person name="Peterson S.W."/>
        </authorList>
    </citation>
    <scope>NUCLEOTIDE SEQUENCE [LARGE SCALE GENOMIC DNA]</scope>
    <source>
        <strain evidence="9 10">VKM Ac-2059</strain>
    </source>
</reference>
<feature type="transmembrane region" description="Helical" evidence="7">
    <location>
        <begin position="383"/>
        <end position="403"/>
    </location>
</feature>
<feature type="transmembrane region" description="Helical" evidence="7">
    <location>
        <begin position="352"/>
        <end position="371"/>
    </location>
</feature>
<dbReference type="EMBL" id="FUZP01000001">
    <property type="protein sequence ID" value="SKC42600.1"/>
    <property type="molecule type" value="Genomic_DNA"/>
</dbReference>
<evidence type="ECO:0000256" key="2">
    <source>
        <dbReference type="ARBA" id="ARBA00022475"/>
    </source>
</evidence>
<feature type="compositionally biased region" description="Low complexity" evidence="6">
    <location>
        <begin position="229"/>
        <end position="245"/>
    </location>
</feature>
<comment type="subcellular location">
    <subcellularLocation>
        <location evidence="1">Cell membrane</location>
        <topology evidence="1">Multi-pass membrane protein</topology>
    </subcellularLocation>
</comment>
<dbReference type="Proteomes" id="UP000190857">
    <property type="component" value="Unassembled WGS sequence"/>
</dbReference>
<dbReference type="InterPro" id="IPR036259">
    <property type="entry name" value="MFS_trans_sf"/>
</dbReference>
<feature type="transmembrane region" description="Helical" evidence="7">
    <location>
        <begin position="415"/>
        <end position="431"/>
    </location>
</feature>
<dbReference type="SUPFAM" id="SSF103473">
    <property type="entry name" value="MFS general substrate transporter"/>
    <property type="match status" value="1"/>
</dbReference>
<dbReference type="InterPro" id="IPR020846">
    <property type="entry name" value="MFS_dom"/>
</dbReference>
<feature type="transmembrane region" description="Helical" evidence="7">
    <location>
        <begin position="161"/>
        <end position="183"/>
    </location>
</feature>
<dbReference type="PROSITE" id="PS50850">
    <property type="entry name" value="MFS"/>
    <property type="match status" value="1"/>
</dbReference>
<dbReference type="InterPro" id="IPR011701">
    <property type="entry name" value="MFS"/>
</dbReference>
<evidence type="ECO:0000256" key="4">
    <source>
        <dbReference type="ARBA" id="ARBA00022989"/>
    </source>
</evidence>